<organism evidence="1 2">
    <name type="scientific">Geitlerinema calcuttense NRMC-F 0142</name>
    <dbReference type="NCBI Taxonomy" id="2922238"/>
    <lineage>
        <taxon>Bacteria</taxon>
        <taxon>Bacillati</taxon>
        <taxon>Cyanobacteriota</taxon>
        <taxon>Cyanophyceae</taxon>
        <taxon>Geitlerinematales</taxon>
        <taxon>Geitlerinemataceae</taxon>
        <taxon>Geitlerinema</taxon>
    </lineage>
</organism>
<dbReference type="InterPro" id="IPR008183">
    <property type="entry name" value="Aldose_1/G6P_1-epimerase"/>
</dbReference>
<reference evidence="1 2" key="1">
    <citation type="submission" date="2023-06" db="EMBL/GenBank/DDBJ databases">
        <title>Whole genome sequence of Oscillatoria calcuttensis NRMC-F 0142.</title>
        <authorList>
            <person name="Shakena Fathima T."/>
            <person name="Muralitharan G."/>
            <person name="Thajuddin N."/>
        </authorList>
    </citation>
    <scope>NUCLEOTIDE SEQUENCE [LARGE SCALE GENOMIC DNA]</scope>
    <source>
        <strain evidence="1 2">NRMC-F 0142</strain>
    </source>
</reference>
<dbReference type="InterPro" id="IPR011013">
    <property type="entry name" value="Gal_mutarotase_sf_dom"/>
</dbReference>
<name>A0ABT7M101_9CYAN</name>
<keyword evidence="2" id="KW-1185">Reference proteome</keyword>
<dbReference type="PANTHER" id="PTHR11122">
    <property type="entry name" value="APOSPORY-ASSOCIATED PROTEIN C-RELATED"/>
    <property type="match status" value="1"/>
</dbReference>
<sequence>MRAIAVEQGQYKTYILSDPTNSARLEVVPERGGIITRWRWRDRDLLYLDAERFANRELSVRGGIPILFPICGNLPDNTYTYQGQSYHLKQHGFARDLPWQVTAQSQPDPLSLTLTLTSNNQTYAVYPFDFCLEFTYQLQGDTLNIQQRYLNQSAEPMPLSTGLHPYFQVADKSRLQLDIPAEQYQDQITKQTHAYSGGLDFNQTEIDIAFGSPTRQQAAVSDPEAGVQISLSWDSAYTTLVFWTVQGKDYYCLEPWTAPRNALNTGEHLISLAPGATLETCVTMTAKNI</sequence>
<dbReference type="Gene3D" id="2.70.98.10">
    <property type="match status" value="1"/>
</dbReference>
<dbReference type="InterPro" id="IPR014718">
    <property type="entry name" value="GH-type_carb-bd"/>
</dbReference>
<dbReference type="SUPFAM" id="SSF74650">
    <property type="entry name" value="Galactose mutarotase-like"/>
    <property type="match status" value="1"/>
</dbReference>
<dbReference type="RefSeq" id="WP_286004484.1">
    <property type="nucleotide sequence ID" value="NZ_JASVEJ010000028.1"/>
</dbReference>
<proteinExistence type="predicted"/>
<dbReference type="PANTHER" id="PTHR11122:SF13">
    <property type="entry name" value="GLUCOSE-6-PHOSPHATE 1-EPIMERASE"/>
    <property type="match status" value="1"/>
</dbReference>
<dbReference type="Pfam" id="PF01263">
    <property type="entry name" value="Aldose_epim"/>
    <property type="match status" value="1"/>
</dbReference>
<protein>
    <submittedName>
        <fullName evidence="1">Aldose epimerase</fullName>
    </submittedName>
</protein>
<dbReference type="EMBL" id="JASVEJ010000028">
    <property type="protein sequence ID" value="MDL5057300.1"/>
    <property type="molecule type" value="Genomic_DNA"/>
</dbReference>
<gene>
    <name evidence="1" type="ORF">QQ055_07460</name>
</gene>
<accession>A0ABT7M101</accession>
<evidence type="ECO:0000313" key="1">
    <source>
        <dbReference type="EMBL" id="MDL5057300.1"/>
    </source>
</evidence>
<evidence type="ECO:0000313" key="2">
    <source>
        <dbReference type="Proteomes" id="UP001230986"/>
    </source>
</evidence>
<dbReference type="Proteomes" id="UP001230986">
    <property type="component" value="Unassembled WGS sequence"/>
</dbReference>
<dbReference type="CDD" id="cd09025">
    <property type="entry name" value="Aldose_epim_Slr1438"/>
    <property type="match status" value="1"/>
</dbReference>
<comment type="caution">
    <text evidence="1">The sequence shown here is derived from an EMBL/GenBank/DDBJ whole genome shotgun (WGS) entry which is preliminary data.</text>
</comment>